<dbReference type="OrthoDB" id="5966313at2759"/>
<name>A0A7J7J9W6_BUGNE</name>
<dbReference type="InterPro" id="IPR051495">
    <property type="entry name" value="Epithelial_Barrier/Signaling"/>
</dbReference>
<sequence>MAALYQRIYLRSGSLGFINIDDQPGNMNDNRIGEWLFRVENSEGTEEAAVKCLNWVAGQNEEVYDAFNQRSHCPRTEWQAWLDLSDGITEAVEPTMETGVIKQQFLNRLLSNEEVELEGYKLCCVDAIGLCKEFYKVRPVNDGSLYDPPTRWPWFGDPHIVTSDGFSYTFNGLGEYLFTRVGDNDTIIQARTERIKLEDESLGQATYFSAVCIAVSGLPRVQIQINKSPLGAGIANTTQLIINGTIVDISVIEEDANGTQTIEGVDSNIMFERDNVSLTVLFYSGLAITAAPENVS</sequence>
<protein>
    <recommendedName>
        <fullName evidence="1">VWFD domain-containing protein</fullName>
    </recommendedName>
</protein>
<evidence type="ECO:0000313" key="2">
    <source>
        <dbReference type="EMBL" id="KAF6022446.1"/>
    </source>
</evidence>
<gene>
    <name evidence="2" type="ORF">EB796_019251</name>
</gene>
<dbReference type="PANTHER" id="PTHR13802:SF52">
    <property type="entry name" value="MUCIN-4"/>
    <property type="match status" value="1"/>
</dbReference>
<dbReference type="AlphaFoldDB" id="A0A7J7J9W6"/>
<evidence type="ECO:0000259" key="1">
    <source>
        <dbReference type="PROSITE" id="PS51233"/>
    </source>
</evidence>
<dbReference type="EMBL" id="VXIV02002850">
    <property type="protein sequence ID" value="KAF6022446.1"/>
    <property type="molecule type" value="Genomic_DNA"/>
</dbReference>
<comment type="caution">
    <text evidence="2">The sequence shown here is derived from an EMBL/GenBank/DDBJ whole genome shotgun (WGS) entry which is preliminary data.</text>
</comment>
<evidence type="ECO:0000313" key="3">
    <source>
        <dbReference type="Proteomes" id="UP000593567"/>
    </source>
</evidence>
<keyword evidence="3" id="KW-1185">Reference proteome</keyword>
<dbReference type="Proteomes" id="UP000593567">
    <property type="component" value="Unassembled WGS sequence"/>
</dbReference>
<proteinExistence type="predicted"/>
<accession>A0A7J7J9W6</accession>
<dbReference type="Pfam" id="PF00094">
    <property type="entry name" value="VWD"/>
    <property type="match status" value="1"/>
</dbReference>
<organism evidence="2 3">
    <name type="scientific">Bugula neritina</name>
    <name type="common">Brown bryozoan</name>
    <name type="synonym">Sertularia neritina</name>
    <dbReference type="NCBI Taxonomy" id="10212"/>
    <lineage>
        <taxon>Eukaryota</taxon>
        <taxon>Metazoa</taxon>
        <taxon>Spiralia</taxon>
        <taxon>Lophotrochozoa</taxon>
        <taxon>Bryozoa</taxon>
        <taxon>Gymnolaemata</taxon>
        <taxon>Cheilostomatida</taxon>
        <taxon>Flustrina</taxon>
        <taxon>Buguloidea</taxon>
        <taxon>Bugulidae</taxon>
        <taxon>Bugula</taxon>
    </lineage>
</organism>
<feature type="domain" description="VWFD" evidence="1">
    <location>
        <begin position="150"/>
        <end position="296"/>
    </location>
</feature>
<reference evidence="2" key="1">
    <citation type="submission" date="2020-06" db="EMBL/GenBank/DDBJ databases">
        <title>Draft genome of Bugula neritina, a colonial animal packing powerful symbionts and potential medicines.</title>
        <authorList>
            <person name="Rayko M."/>
        </authorList>
    </citation>
    <scope>NUCLEOTIDE SEQUENCE [LARGE SCALE GENOMIC DNA]</scope>
    <source>
        <strain evidence="2">Kwan_BN1</strain>
    </source>
</reference>
<dbReference type="InterPro" id="IPR001846">
    <property type="entry name" value="VWF_type-D"/>
</dbReference>
<dbReference type="PROSITE" id="PS51233">
    <property type="entry name" value="VWFD"/>
    <property type="match status" value="1"/>
</dbReference>
<dbReference type="PANTHER" id="PTHR13802">
    <property type="entry name" value="MUCIN 4-RELATED"/>
    <property type="match status" value="1"/>
</dbReference>